<gene>
    <name evidence="2" type="ORF">FB550_11853</name>
</gene>
<proteinExistence type="predicted"/>
<sequence>MNKEKMIADELQHMFLEGKLKGFKEEDINFITRKLRTGDTSIDELMQEDSELKEKVLEASEHLWNPEMNNKNHYTNIPGNLKGIHH</sequence>
<dbReference type="AlphaFoldDB" id="A0A561CN75"/>
<reference evidence="2 3" key="1">
    <citation type="submission" date="2019-06" db="EMBL/GenBank/DDBJ databases">
        <title>Sorghum-associated microbial communities from plants grown in Nebraska, USA.</title>
        <authorList>
            <person name="Schachtman D."/>
        </authorList>
    </citation>
    <scope>NUCLEOTIDE SEQUENCE [LARGE SCALE GENOMIC DNA]</scope>
    <source>
        <strain evidence="2 3">2482</strain>
    </source>
</reference>
<accession>A0A561CN75</accession>
<keyword evidence="3" id="KW-1185">Reference proteome</keyword>
<dbReference type="RefSeq" id="WP_144567853.1">
    <property type="nucleotide sequence ID" value="NZ_VIVN01000018.1"/>
</dbReference>
<evidence type="ECO:0000313" key="2">
    <source>
        <dbReference type="EMBL" id="TWD92422.1"/>
    </source>
</evidence>
<protein>
    <submittedName>
        <fullName evidence="2">Uncharacterized protein</fullName>
    </submittedName>
</protein>
<dbReference type="InterPro" id="IPR058862">
    <property type="entry name" value="YgzA"/>
</dbReference>
<dbReference type="EMBL" id="VIVN01000018">
    <property type="protein sequence ID" value="TWD92422.1"/>
    <property type="molecule type" value="Genomic_DNA"/>
</dbReference>
<evidence type="ECO:0000313" key="3">
    <source>
        <dbReference type="Proteomes" id="UP000319671"/>
    </source>
</evidence>
<name>A0A561CN75_9BACI</name>
<comment type="caution">
    <text evidence="2">The sequence shown here is derived from an EMBL/GenBank/DDBJ whole genome shotgun (WGS) entry which is preliminary data.</text>
</comment>
<dbReference type="Proteomes" id="UP000319671">
    <property type="component" value="Unassembled WGS sequence"/>
</dbReference>
<evidence type="ECO:0000256" key="1">
    <source>
        <dbReference type="SAM" id="MobiDB-lite"/>
    </source>
</evidence>
<feature type="region of interest" description="Disordered" evidence="1">
    <location>
        <begin position="67"/>
        <end position="86"/>
    </location>
</feature>
<dbReference type="Pfam" id="PF25847">
    <property type="entry name" value="YgzA"/>
    <property type="match status" value="1"/>
</dbReference>
<feature type="compositionally biased region" description="Polar residues" evidence="1">
    <location>
        <begin position="67"/>
        <end position="78"/>
    </location>
</feature>
<organism evidence="2 3">
    <name type="scientific">Neobacillus bataviensis</name>
    <dbReference type="NCBI Taxonomy" id="220685"/>
    <lineage>
        <taxon>Bacteria</taxon>
        <taxon>Bacillati</taxon>
        <taxon>Bacillota</taxon>
        <taxon>Bacilli</taxon>
        <taxon>Bacillales</taxon>
        <taxon>Bacillaceae</taxon>
        <taxon>Neobacillus</taxon>
    </lineage>
</organism>